<keyword evidence="3" id="KW-1185">Reference proteome</keyword>
<proteinExistence type="predicted"/>
<feature type="compositionally biased region" description="Basic and acidic residues" evidence="1">
    <location>
        <begin position="47"/>
        <end position="61"/>
    </location>
</feature>
<feature type="region of interest" description="Disordered" evidence="1">
    <location>
        <begin position="224"/>
        <end position="293"/>
    </location>
</feature>
<comment type="caution">
    <text evidence="2">The sequence shown here is derived from an EMBL/GenBank/DDBJ whole genome shotgun (WGS) entry which is preliminary data.</text>
</comment>
<gene>
    <name evidence="2" type="ORF">NDU88_001635</name>
</gene>
<evidence type="ECO:0000256" key="1">
    <source>
        <dbReference type="SAM" id="MobiDB-lite"/>
    </source>
</evidence>
<dbReference type="AlphaFoldDB" id="A0AAV7UAT5"/>
<feature type="compositionally biased region" description="Polar residues" evidence="1">
    <location>
        <begin position="156"/>
        <end position="165"/>
    </location>
</feature>
<dbReference type="EMBL" id="JANPWB010000005">
    <property type="protein sequence ID" value="KAJ1184838.1"/>
    <property type="molecule type" value="Genomic_DNA"/>
</dbReference>
<feature type="compositionally biased region" description="Low complexity" evidence="1">
    <location>
        <begin position="118"/>
        <end position="143"/>
    </location>
</feature>
<name>A0AAV7UAT5_PLEWA</name>
<accession>A0AAV7UAT5</accession>
<sequence length="293" mass="30874">MASTLASFSQPTVVLPCGCNQAEGPQPKGARGAGAETPQKSSSKVTLKREARTKKWDRITKQIEQLGTARRGATRHGCDHNCKQEGTTCRSSKAERTARDSQLGIHGLATAASANKHSGQQSRAGSQGQPAGRRDLAATTSTDSTRDSPLGDATRVGQQHSNRGQPNRGDATLTPAIRGLAATQLHMENHGDNQDLDIEEIIKAAREAAATHSKDWILKQIRGDGASEVPTQEGHTGDRPSGAPGIRRSHRARQRSGRGTQAGGQKGDKKEAGELPEAGTPGPSKQAKVNNGD</sequence>
<organism evidence="2 3">
    <name type="scientific">Pleurodeles waltl</name>
    <name type="common">Iberian ribbed newt</name>
    <dbReference type="NCBI Taxonomy" id="8319"/>
    <lineage>
        <taxon>Eukaryota</taxon>
        <taxon>Metazoa</taxon>
        <taxon>Chordata</taxon>
        <taxon>Craniata</taxon>
        <taxon>Vertebrata</taxon>
        <taxon>Euteleostomi</taxon>
        <taxon>Amphibia</taxon>
        <taxon>Batrachia</taxon>
        <taxon>Caudata</taxon>
        <taxon>Salamandroidea</taxon>
        <taxon>Salamandridae</taxon>
        <taxon>Pleurodelinae</taxon>
        <taxon>Pleurodeles</taxon>
    </lineage>
</organism>
<evidence type="ECO:0000313" key="3">
    <source>
        <dbReference type="Proteomes" id="UP001066276"/>
    </source>
</evidence>
<dbReference type="Proteomes" id="UP001066276">
    <property type="component" value="Chromosome 3_1"/>
</dbReference>
<feature type="region of interest" description="Disordered" evidence="1">
    <location>
        <begin position="18"/>
        <end position="172"/>
    </location>
</feature>
<reference evidence="2" key="1">
    <citation type="journal article" date="2022" name="bioRxiv">
        <title>Sequencing and chromosome-scale assembly of the giantPleurodeles waltlgenome.</title>
        <authorList>
            <person name="Brown T."/>
            <person name="Elewa A."/>
            <person name="Iarovenko S."/>
            <person name="Subramanian E."/>
            <person name="Araus A.J."/>
            <person name="Petzold A."/>
            <person name="Susuki M."/>
            <person name="Suzuki K.-i.T."/>
            <person name="Hayashi T."/>
            <person name="Toyoda A."/>
            <person name="Oliveira C."/>
            <person name="Osipova E."/>
            <person name="Leigh N.D."/>
            <person name="Simon A."/>
            <person name="Yun M.H."/>
        </authorList>
    </citation>
    <scope>NUCLEOTIDE SEQUENCE</scope>
    <source>
        <strain evidence="2">20211129_DDA</strain>
        <tissue evidence="2">Liver</tissue>
    </source>
</reference>
<feature type="compositionally biased region" description="Basic residues" evidence="1">
    <location>
        <begin position="247"/>
        <end position="256"/>
    </location>
</feature>
<evidence type="ECO:0000313" key="2">
    <source>
        <dbReference type="EMBL" id="KAJ1184838.1"/>
    </source>
</evidence>
<protein>
    <submittedName>
        <fullName evidence="2">Uncharacterized protein</fullName>
    </submittedName>
</protein>